<evidence type="ECO:0000313" key="2">
    <source>
        <dbReference type="EMBL" id="MCN9239568.1"/>
    </source>
</evidence>
<reference evidence="2 3" key="1">
    <citation type="submission" date="2022-05" db="EMBL/GenBank/DDBJ databases">
        <title>Streptomyces sp. nov. RY43-2 isolated from soil of a peat swamp forest.</title>
        <authorList>
            <person name="Kanchanasin P."/>
            <person name="Tanasupawat S."/>
            <person name="Phongsopitanun W."/>
        </authorList>
    </citation>
    <scope>NUCLEOTIDE SEQUENCE [LARGE SCALE GENOMIC DNA]</scope>
    <source>
        <strain evidence="2 3">RY43-2</strain>
    </source>
</reference>
<evidence type="ECO:0000256" key="1">
    <source>
        <dbReference type="SAM" id="MobiDB-lite"/>
    </source>
</evidence>
<dbReference type="EMBL" id="JAMWMR010000001">
    <property type="protein sequence ID" value="MCN9239568.1"/>
    <property type="molecule type" value="Genomic_DNA"/>
</dbReference>
<keyword evidence="3" id="KW-1185">Reference proteome</keyword>
<dbReference type="Proteomes" id="UP001523219">
    <property type="component" value="Unassembled WGS sequence"/>
</dbReference>
<organism evidence="2 3">
    <name type="scientific">Streptomyces macrolidinus</name>
    <dbReference type="NCBI Taxonomy" id="2952607"/>
    <lineage>
        <taxon>Bacteria</taxon>
        <taxon>Bacillati</taxon>
        <taxon>Actinomycetota</taxon>
        <taxon>Actinomycetes</taxon>
        <taxon>Kitasatosporales</taxon>
        <taxon>Streptomycetaceae</taxon>
        <taxon>Streptomyces</taxon>
    </lineage>
</organism>
<name>A0ABT0Z726_9ACTN</name>
<comment type="caution">
    <text evidence="2">The sequence shown here is derived from an EMBL/GenBank/DDBJ whole genome shotgun (WGS) entry which is preliminary data.</text>
</comment>
<accession>A0ABT0Z726</accession>
<sequence>MPGNSDAVERQPPPVPASGALVVDADGRVGEFRGEVSGLWCLRPVTGGTTWTVVPEDTRPATPEQRIHADVARANARSRGEVL</sequence>
<gene>
    <name evidence="2" type="ORF">NGF19_02010</name>
</gene>
<proteinExistence type="predicted"/>
<evidence type="ECO:0000313" key="3">
    <source>
        <dbReference type="Proteomes" id="UP001523219"/>
    </source>
</evidence>
<feature type="region of interest" description="Disordered" evidence="1">
    <location>
        <begin position="1"/>
        <end position="20"/>
    </location>
</feature>
<protein>
    <submittedName>
        <fullName evidence="2">Uncharacterized protein</fullName>
    </submittedName>
</protein>